<dbReference type="PANTHER" id="PTHR22807">
    <property type="entry name" value="NOP2 YEAST -RELATED NOL1/NOP2/FMU SUN DOMAIN-CONTAINING"/>
    <property type="match status" value="1"/>
</dbReference>
<name>A0A0V7ZD96_9CYAN</name>
<keyword evidence="8" id="KW-1185">Reference proteome</keyword>
<protein>
    <submittedName>
        <fullName evidence="7">Fmu (Sun) domain-containing protein</fullName>
    </submittedName>
</protein>
<accession>A0A0V7ZD96</accession>
<feature type="binding site" evidence="5">
    <location>
        <position position="185"/>
    </location>
    <ligand>
        <name>S-adenosyl-L-methionine</name>
        <dbReference type="ChEBI" id="CHEBI:59789"/>
    </ligand>
</feature>
<organism evidence="7 8">
    <name type="scientific">Mastigocoleus testarum BC008</name>
    <dbReference type="NCBI Taxonomy" id="371196"/>
    <lineage>
        <taxon>Bacteria</taxon>
        <taxon>Bacillati</taxon>
        <taxon>Cyanobacteriota</taxon>
        <taxon>Cyanophyceae</taxon>
        <taxon>Nostocales</taxon>
        <taxon>Hapalosiphonaceae</taxon>
        <taxon>Mastigocoleus</taxon>
    </lineage>
</organism>
<dbReference type="PROSITE" id="PS51686">
    <property type="entry name" value="SAM_MT_RSMB_NOP"/>
    <property type="match status" value="1"/>
</dbReference>
<keyword evidence="4 5" id="KW-0694">RNA-binding</keyword>
<feature type="binding site" evidence="5">
    <location>
        <position position="167"/>
    </location>
    <ligand>
        <name>S-adenosyl-L-methionine</name>
        <dbReference type="ChEBI" id="CHEBI:59789"/>
    </ligand>
</feature>
<evidence type="ECO:0000259" key="6">
    <source>
        <dbReference type="PROSITE" id="PS51686"/>
    </source>
</evidence>
<dbReference type="GO" id="GO:0008173">
    <property type="term" value="F:RNA methyltransferase activity"/>
    <property type="evidence" value="ECO:0007669"/>
    <property type="project" value="InterPro"/>
</dbReference>
<dbReference type="RefSeq" id="WP_058184704.1">
    <property type="nucleotide sequence ID" value="NZ_LMTZ01000156.1"/>
</dbReference>
<comment type="similarity">
    <text evidence="5">Belongs to the class I-like SAM-binding methyltransferase superfamily. RsmB/NOP family.</text>
</comment>
<proteinExistence type="inferred from homology"/>
<dbReference type="AlphaFoldDB" id="A0A0V7ZD96"/>
<evidence type="ECO:0000256" key="5">
    <source>
        <dbReference type="PROSITE-ProRule" id="PRU01023"/>
    </source>
</evidence>
<dbReference type="InterPro" id="IPR001678">
    <property type="entry name" value="MeTrfase_RsmB-F_NOP2_dom"/>
</dbReference>
<evidence type="ECO:0000313" key="8">
    <source>
        <dbReference type="Proteomes" id="UP000053372"/>
    </source>
</evidence>
<reference evidence="7 8" key="1">
    <citation type="journal article" date="2015" name="Genome Announc.">
        <title>Draft Genome of the Euendolithic (true boring) Cyanobacterium Mastigocoleus testarum strain BC008.</title>
        <authorList>
            <person name="Guida B.S."/>
            <person name="Garcia-Pichel F."/>
        </authorList>
    </citation>
    <scope>NUCLEOTIDE SEQUENCE [LARGE SCALE GENOMIC DNA]</scope>
    <source>
        <strain evidence="7 8">BC008</strain>
    </source>
</reference>
<dbReference type="Pfam" id="PF01189">
    <property type="entry name" value="Methyltr_RsmB-F"/>
    <property type="match status" value="1"/>
</dbReference>
<keyword evidence="3 5" id="KW-0949">S-adenosyl-L-methionine</keyword>
<dbReference type="InterPro" id="IPR029063">
    <property type="entry name" value="SAM-dependent_MTases_sf"/>
</dbReference>
<dbReference type="EMBL" id="LMTZ01000156">
    <property type="protein sequence ID" value="KST62443.1"/>
    <property type="molecule type" value="Genomic_DNA"/>
</dbReference>
<dbReference type="SUPFAM" id="SSF53335">
    <property type="entry name" value="S-adenosyl-L-methionine-dependent methyltransferases"/>
    <property type="match status" value="1"/>
</dbReference>
<dbReference type="GO" id="GO:0001510">
    <property type="term" value="P:RNA methylation"/>
    <property type="evidence" value="ECO:0007669"/>
    <property type="project" value="InterPro"/>
</dbReference>
<dbReference type="GO" id="GO:0003723">
    <property type="term" value="F:RNA binding"/>
    <property type="evidence" value="ECO:0007669"/>
    <property type="project" value="UniProtKB-UniRule"/>
</dbReference>
<dbReference type="Gene3D" id="3.40.50.150">
    <property type="entry name" value="Vaccinia Virus protein VP39"/>
    <property type="match status" value="1"/>
</dbReference>
<keyword evidence="2 5" id="KW-0808">Transferase</keyword>
<comment type="caution">
    <text evidence="7">The sequence shown here is derived from an EMBL/GenBank/DDBJ whole genome shotgun (WGS) entry which is preliminary data.</text>
</comment>
<keyword evidence="1 5" id="KW-0489">Methyltransferase</keyword>
<evidence type="ECO:0000256" key="4">
    <source>
        <dbReference type="ARBA" id="ARBA00022884"/>
    </source>
</evidence>
<dbReference type="InterPro" id="IPR049560">
    <property type="entry name" value="MeTrfase_RsmB-F_NOP2_cat"/>
</dbReference>
<dbReference type="PANTHER" id="PTHR22807:SF30">
    <property type="entry name" value="28S RRNA (CYTOSINE(4447)-C(5))-METHYLTRANSFERASE-RELATED"/>
    <property type="match status" value="1"/>
</dbReference>
<feature type="active site" description="Nucleophile" evidence="5">
    <location>
        <position position="238"/>
    </location>
</feature>
<sequence length="326" mass="36612">MGKPSNLLLKLSRRIFEDIESREKFVEALINPKPFHPCILWCREKPQNSPFDTEFPIDWQPDFIDRLSLATKPGKHPLHEQGYFYCLDFSSVFAASSLLTISPQRTSQPVNTIFDMCAAPGGKSIFAWKLLQPNLLISNEVIGKRLGMLISNFKRCHINAHTIVNRDSSIFAENISLSSNLVIVDAPCSGQSLLAKGDKAPGCFHPTTINKNANRQKRIIANSAKIVAPQGYLSYTTCTYSPEENERICEWLLKKFPQFRAIEINHLQAYRSQLTSIPCYRMFPQSGLGAGAFTVLFQNTEEKAVKSINIEILSSFTNIIGGTTHK</sequence>
<dbReference type="PRINTS" id="PR02008">
    <property type="entry name" value="RCMTFAMILY"/>
</dbReference>
<dbReference type="InterPro" id="IPR023267">
    <property type="entry name" value="RCMT"/>
</dbReference>
<feature type="binding site" evidence="5">
    <location>
        <begin position="117"/>
        <end position="123"/>
    </location>
    <ligand>
        <name>S-adenosyl-L-methionine</name>
        <dbReference type="ChEBI" id="CHEBI:59789"/>
    </ligand>
</feature>
<feature type="binding site" evidence="5">
    <location>
        <position position="140"/>
    </location>
    <ligand>
        <name>S-adenosyl-L-methionine</name>
        <dbReference type="ChEBI" id="CHEBI:59789"/>
    </ligand>
</feature>
<dbReference type="Proteomes" id="UP000053372">
    <property type="component" value="Unassembled WGS sequence"/>
</dbReference>
<gene>
    <name evidence="7" type="ORF">BC008_09755</name>
</gene>
<evidence type="ECO:0000256" key="1">
    <source>
        <dbReference type="ARBA" id="ARBA00022603"/>
    </source>
</evidence>
<evidence type="ECO:0000313" key="7">
    <source>
        <dbReference type="EMBL" id="KST62443.1"/>
    </source>
</evidence>
<dbReference type="OrthoDB" id="9810297at2"/>
<evidence type="ECO:0000256" key="2">
    <source>
        <dbReference type="ARBA" id="ARBA00022679"/>
    </source>
</evidence>
<feature type="domain" description="SAM-dependent MTase RsmB/NOP-type" evidence="6">
    <location>
        <begin position="1"/>
        <end position="300"/>
    </location>
</feature>
<evidence type="ECO:0000256" key="3">
    <source>
        <dbReference type="ARBA" id="ARBA00022691"/>
    </source>
</evidence>